<dbReference type="Proteomes" id="UP000190774">
    <property type="component" value="Unassembled WGS sequence"/>
</dbReference>
<proteinExistence type="predicted"/>
<dbReference type="EMBL" id="FUYE01000016">
    <property type="protein sequence ID" value="SKB04104.1"/>
    <property type="molecule type" value="Genomic_DNA"/>
</dbReference>
<feature type="region of interest" description="Disordered" evidence="1">
    <location>
        <begin position="49"/>
        <end position="182"/>
    </location>
</feature>
<feature type="compositionally biased region" description="Basic and acidic residues" evidence="1">
    <location>
        <begin position="88"/>
        <end position="101"/>
    </location>
</feature>
<feature type="compositionally biased region" description="Pro residues" evidence="1">
    <location>
        <begin position="105"/>
        <end position="118"/>
    </location>
</feature>
<dbReference type="STRING" id="48467.SAMN02745166_03974"/>
<dbReference type="AlphaFoldDB" id="A0A1T4YQH3"/>
<feature type="compositionally biased region" description="Basic and acidic residues" evidence="1">
    <location>
        <begin position="51"/>
        <end position="67"/>
    </location>
</feature>
<evidence type="ECO:0000313" key="2">
    <source>
        <dbReference type="EMBL" id="SKB04104.1"/>
    </source>
</evidence>
<organism evidence="2 3">
    <name type="scientific">Prosthecobacter debontii</name>
    <dbReference type="NCBI Taxonomy" id="48467"/>
    <lineage>
        <taxon>Bacteria</taxon>
        <taxon>Pseudomonadati</taxon>
        <taxon>Verrucomicrobiota</taxon>
        <taxon>Verrucomicrobiia</taxon>
        <taxon>Verrucomicrobiales</taxon>
        <taxon>Verrucomicrobiaceae</taxon>
        <taxon>Prosthecobacter</taxon>
    </lineage>
</organism>
<keyword evidence="3" id="KW-1185">Reference proteome</keyword>
<gene>
    <name evidence="2" type="ORF">SAMN02745166_03974</name>
</gene>
<evidence type="ECO:0000313" key="3">
    <source>
        <dbReference type="Proteomes" id="UP000190774"/>
    </source>
</evidence>
<accession>A0A1T4YQH3</accession>
<feature type="compositionally biased region" description="Pro residues" evidence="1">
    <location>
        <begin position="171"/>
        <end position="182"/>
    </location>
</feature>
<protein>
    <submittedName>
        <fullName evidence="2">Uncharacterized protein</fullName>
    </submittedName>
</protein>
<name>A0A1T4YQH3_9BACT</name>
<reference evidence="3" key="1">
    <citation type="submission" date="2017-02" db="EMBL/GenBank/DDBJ databases">
        <authorList>
            <person name="Varghese N."/>
            <person name="Submissions S."/>
        </authorList>
    </citation>
    <scope>NUCLEOTIDE SEQUENCE [LARGE SCALE GENOMIC DNA]</scope>
    <source>
        <strain evidence="3">ATCC 700200</strain>
    </source>
</reference>
<sequence>MNSTKSHSDSRQVFGKVAAAVALGAVVGSRVRPGGVLLFAGAAAWAALHKRPQDHETASMPAPREDVPSTSETLTEVCPPSEPFITKETSDKPPADWEQLREALIPPPNLFTPPPKPTSPLLATPPQFFETPEPVPAPPSRPDEKAVIPDTISIPATPAWPSQLKPNPLLGSPPPQIFPNQN</sequence>
<evidence type="ECO:0000256" key="1">
    <source>
        <dbReference type="SAM" id="MobiDB-lite"/>
    </source>
</evidence>